<evidence type="ECO:0000259" key="5">
    <source>
        <dbReference type="Pfam" id="PF00669"/>
    </source>
</evidence>
<comment type="subcellular location">
    <subcellularLocation>
        <location evidence="1">Bacterial flagellum</location>
    </subcellularLocation>
    <subcellularLocation>
        <location evidence="2">Secreted</location>
    </subcellularLocation>
</comment>
<keyword evidence="4" id="KW-0975">Bacterial flagellum</keyword>
<dbReference type="InterPro" id="IPR001492">
    <property type="entry name" value="Flagellin"/>
</dbReference>
<accession>A0A1H2PLP6</accession>
<dbReference type="Proteomes" id="UP000243719">
    <property type="component" value="Unassembled WGS sequence"/>
</dbReference>
<dbReference type="Gene3D" id="1.20.1330.10">
    <property type="entry name" value="f41 fragment of flagellin, N-terminal domain"/>
    <property type="match status" value="2"/>
</dbReference>
<keyword evidence="6" id="KW-0966">Cell projection</keyword>
<evidence type="ECO:0000313" key="6">
    <source>
        <dbReference type="EMBL" id="SDV46599.1"/>
    </source>
</evidence>
<dbReference type="AlphaFoldDB" id="A0A1H2PLP6"/>
<dbReference type="NCBIfam" id="TIGR02550">
    <property type="entry name" value="flagell_flgL"/>
    <property type="match status" value="1"/>
</dbReference>
<dbReference type="SUPFAM" id="SSF64518">
    <property type="entry name" value="Phase 1 flagellin"/>
    <property type="match status" value="1"/>
</dbReference>
<comment type="similarity">
    <text evidence="3">Belongs to the bacterial flagellin family.</text>
</comment>
<dbReference type="PANTHER" id="PTHR42792">
    <property type="entry name" value="FLAGELLIN"/>
    <property type="match status" value="1"/>
</dbReference>
<sequence>MRIATSTIYSTNLATMAKQESTLVDLQNKIGSGKRVLTASDDPEGAAEIARLTSAQTQLAQYSTNLSTAATTLGQEDSTFSSLTTLVQQAQTLVVSAGNPSLDDSTRATLATQIDSVRDQILALANSTDATGGYLFGGTDTGSTPFASNADGSATYQGSGSSRSVQVSSGRAITVGEVGSAVFQGVQPSAAAVASAGTTNTGSVTYGAVSVTDASDAAAGHAFTLSFAKDGDATTYTVHDETTGQDVAPVGRSYTSGSAVTFGGLSVTLSGTPEAGDTVSVGPAAQAGADIFSTLTAAATALRDGTRGSAGNAAFTNTMTTVGVKLSNALDNVLTVQAAVGAREQEVTALQSQNAASTLQVATRLSDVSSSDIATAYGQLVQTQTTLEAAQKTFIQVQSLSLFDLIK</sequence>
<evidence type="ECO:0000256" key="1">
    <source>
        <dbReference type="ARBA" id="ARBA00004365"/>
    </source>
</evidence>
<gene>
    <name evidence="6" type="ORF">SAMN05216551_101471</name>
</gene>
<dbReference type="EMBL" id="FNLO01000001">
    <property type="protein sequence ID" value="SDV46599.1"/>
    <property type="molecule type" value="Genomic_DNA"/>
</dbReference>
<keyword evidence="6" id="KW-0969">Cilium</keyword>
<keyword evidence="7" id="KW-1185">Reference proteome</keyword>
<name>A0A1H2PLP6_9BURK</name>
<dbReference type="GO" id="GO:0005198">
    <property type="term" value="F:structural molecule activity"/>
    <property type="evidence" value="ECO:0007669"/>
    <property type="project" value="InterPro"/>
</dbReference>
<dbReference type="OrthoDB" id="9768249at2"/>
<feature type="domain" description="Flagellin N-terminal" evidence="5">
    <location>
        <begin position="3"/>
        <end position="141"/>
    </location>
</feature>
<evidence type="ECO:0000256" key="3">
    <source>
        <dbReference type="ARBA" id="ARBA00005709"/>
    </source>
</evidence>
<evidence type="ECO:0000256" key="4">
    <source>
        <dbReference type="ARBA" id="ARBA00023143"/>
    </source>
</evidence>
<dbReference type="STRING" id="1770053.SAMN05216551_101471"/>
<reference evidence="7" key="1">
    <citation type="submission" date="2016-09" db="EMBL/GenBank/DDBJ databases">
        <authorList>
            <person name="Varghese N."/>
            <person name="Submissions S."/>
        </authorList>
    </citation>
    <scope>NUCLEOTIDE SEQUENCE [LARGE SCALE GENOMIC DNA]</scope>
    <source>
        <strain evidence="7">JS23</strain>
    </source>
</reference>
<evidence type="ECO:0000256" key="2">
    <source>
        <dbReference type="ARBA" id="ARBA00004613"/>
    </source>
</evidence>
<organism evidence="6 7">
    <name type="scientific">Chitinasiproducens palmae</name>
    <dbReference type="NCBI Taxonomy" id="1770053"/>
    <lineage>
        <taxon>Bacteria</taxon>
        <taxon>Pseudomonadati</taxon>
        <taxon>Pseudomonadota</taxon>
        <taxon>Betaproteobacteria</taxon>
        <taxon>Burkholderiales</taxon>
        <taxon>Burkholderiaceae</taxon>
        <taxon>Chitinasiproducens</taxon>
    </lineage>
</organism>
<dbReference type="InterPro" id="IPR001029">
    <property type="entry name" value="Flagellin_N"/>
</dbReference>
<dbReference type="GO" id="GO:0009424">
    <property type="term" value="C:bacterial-type flagellum hook"/>
    <property type="evidence" value="ECO:0007669"/>
    <property type="project" value="InterPro"/>
</dbReference>
<dbReference type="RefSeq" id="WP_091904149.1">
    <property type="nucleotide sequence ID" value="NZ_FNLO01000001.1"/>
</dbReference>
<dbReference type="PANTHER" id="PTHR42792:SF1">
    <property type="entry name" value="FLAGELLAR HOOK-ASSOCIATED PROTEIN 3"/>
    <property type="match status" value="1"/>
</dbReference>
<proteinExistence type="inferred from homology"/>
<dbReference type="GO" id="GO:0005576">
    <property type="term" value="C:extracellular region"/>
    <property type="evidence" value="ECO:0007669"/>
    <property type="project" value="UniProtKB-SubCell"/>
</dbReference>
<dbReference type="Pfam" id="PF00669">
    <property type="entry name" value="Flagellin_N"/>
    <property type="match status" value="1"/>
</dbReference>
<dbReference type="InterPro" id="IPR013384">
    <property type="entry name" value="Flagell_FlgL"/>
</dbReference>
<protein>
    <submittedName>
        <fullName evidence="6">Flagellar hook-associated protein 3 FlgL</fullName>
    </submittedName>
</protein>
<keyword evidence="6" id="KW-0282">Flagellum</keyword>
<evidence type="ECO:0000313" key="7">
    <source>
        <dbReference type="Proteomes" id="UP000243719"/>
    </source>
</evidence>
<dbReference type="GO" id="GO:0071973">
    <property type="term" value="P:bacterial-type flagellum-dependent cell motility"/>
    <property type="evidence" value="ECO:0007669"/>
    <property type="project" value="InterPro"/>
</dbReference>